<dbReference type="InterPro" id="IPR006195">
    <property type="entry name" value="aa-tRNA-synth_II"/>
</dbReference>
<dbReference type="InterPro" id="IPR050062">
    <property type="entry name" value="Pro-tRNA_synthetase"/>
</dbReference>
<evidence type="ECO:0000259" key="5">
    <source>
        <dbReference type="PROSITE" id="PS50862"/>
    </source>
</evidence>
<evidence type="ECO:0000313" key="6">
    <source>
        <dbReference type="EMBL" id="MBU5668567.1"/>
    </source>
</evidence>
<dbReference type="PROSITE" id="PS50862">
    <property type="entry name" value="AA_TRNA_LIGASE_II"/>
    <property type="match status" value="1"/>
</dbReference>
<evidence type="ECO:0000313" key="7">
    <source>
        <dbReference type="Proteomes" id="UP000783742"/>
    </source>
</evidence>
<dbReference type="NCBIfam" id="NF006625">
    <property type="entry name" value="PRK09194.1"/>
    <property type="match status" value="1"/>
</dbReference>
<evidence type="ECO:0000256" key="2">
    <source>
        <dbReference type="ARBA" id="ARBA00022840"/>
    </source>
</evidence>
<dbReference type="InterPro" id="IPR007214">
    <property type="entry name" value="YbaK/aa-tRNA-synth-assoc-dom"/>
</dbReference>
<dbReference type="PANTHER" id="PTHR42753">
    <property type="entry name" value="MITOCHONDRIAL RIBOSOME PROTEIN L39/PROLYL-TRNA LIGASE FAMILY MEMBER"/>
    <property type="match status" value="1"/>
</dbReference>
<gene>
    <name evidence="4" type="primary">proS</name>
    <name evidence="6" type="ORF">KQI68_01800</name>
</gene>
<comment type="similarity">
    <text evidence="4">Belongs to the class-II aminoacyl-tRNA synthetase family. ProS type 1 subfamily.</text>
</comment>
<keyword evidence="4" id="KW-0030">Aminoacyl-tRNA synthetase</keyword>
<dbReference type="EMBL" id="JAHLQO010000001">
    <property type="protein sequence ID" value="MBU5668567.1"/>
    <property type="molecule type" value="Genomic_DNA"/>
</dbReference>
<dbReference type="CDD" id="cd04334">
    <property type="entry name" value="ProRS-INS"/>
    <property type="match status" value="1"/>
</dbReference>
<dbReference type="Pfam" id="PF03129">
    <property type="entry name" value="HGTP_anticodon"/>
    <property type="match status" value="1"/>
</dbReference>
<dbReference type="Pfam" id="PF00587">
    <property type="entry name" value="tRNA-synt_2b"/>
    <property type="match status" value="1"/>
</dbReference>
<comment type="caution">
    <text evidence="6">The sequence shown here is derived from an EMBL/GenBank/DDBJ whole genome shotgun (WGS) entry which is preliminary data.</text>
</comment>
<reference evidence="6 7" key="1">
    <citation type="submission" date="2021-06" db="EMBL/GenBank/DDBJ databases">
        <authorList>
            <person name="Sun Q."/>
            <person name="Li D."/>
        </authorList>
    </citation>
    <scope>NUCLEOTIDE SEQUENCE [LARGE SCALE GENOMIC DNA]</scope>
    <source>
        <strain evidence="6 7">MSJ-1</strain>
    </source>
</reference>
<comment type="domain">
    <text evidence="4">Consists of three domains: the N-terminal catalytic domain, the editing domain and the C-terminal anticodon-binding domain.</text>
</comment>
<dbReference type="Proteomes" id="UP000783742">
    <property type="component" value="Unassembled WGS sequence"/>
</dbReference>
<dbReference type="HAMAP" id="MF_01569">
    <property type="entry name" value="Pro_tRNA_synth_type1"/>
    <property type="match status" value="1"/>
</dbReference>
<evidence type="ECO:0000256" key="3">
    <source>
        <dbReference type="ARBA" id="ARBA00022917"/>
    </source>
</evidence>
<keyword evidence="4" id="KW-0547">Nucleotide-binding</keyword>
<protein>
    <recommendedName>
        <fullName evidence="4">Proline--tRNA ligase</fullName>
        <ecNumber evidence="4">6.1.1.15</ecNumber>
    </recommendedName>
    <alternativeName>
        <fullName evidence="4">Prolyl-tRNA synthetase</fullName>
        <shortName evidence="4">ProRS</shortName>
    </alternativeName>
</protein>
<comment type="subunit">
    <text evidence="4">Homodimer.</text>
</comment>
<dbReference type="NCBIfam" id="TIGR00409">
    <property type="entry name" value="proS_fam_II"/>
    <property type="match status" value="1"/>
</dbReference>
<dbReference type="CDD" id="cd00779">
    <property type="entry name" value="ProRS_core_prok"/>
    <property type="match status" value="1"/>
</dbReference>
<feature type="domain" description="Aminoacyl-transfer RNA synthetases class-II family profile" evidence="5">
    <location>
        <begin position="38"/>
        <end position="463"/>
    </location>
</feature>
<name>A0ABS6FGB0_9FIRM</name>
<comment type="subcellular location">
    <subcellularLocation>
        <location evidence="4">Cytoplasm</location>
    </subcellularLocation>
</comment>
<dbReference type="InterPro" id="IPR044140">
    <property type="entry name" value="ProRS_anticodon_short"/>
</dbReference>
<keyword evidence="4 6" id="KW-0436">Ligase</keyword>
<dbReference type="Pfam" id="PF04073">
    <property type="entry name" value="tRNA_edit"/>
    <property type="match status" value="1"/>
</dbReference>
<proteinExistence type="inferred from homology"/>
<dbReference type="GO" id="GO:0004827">
    <property type="term" value="F:proline-tRNA ligase activity"/>
    <property type="evidence" value="ECO:0007669"/>
    <property type="project" value="UniProtKB-EC"/>
</dbReference>
<sequence length="566" mass="64338">MRLSKLYMPTLREDPQDAEIASHKFLLRAGMIRKSASGVYTYLPLGYRAIKKIENIVREEMDNAGAMEILMSAIQPAEIWKESGRWEKFGPEMFKLRDRNDREFCLGPTAEEYFTTLVRDEVKSYKDLPLNLYQIQTKYRDEKRPRFGINRAREFLMKDAYTFDTNPETLHEAYMNMYRAYEKIFDRLHLDYKIVEGDNGAMGGSGSHEFIALSETGEGVIVYSENGKFGATEEKAPVEYILPEEQERKDLEKVHTPGAKTIEEVSNFLNVDKKRCAKAVDLVMAGERVIVFIPGDRELNMAKLISYTGVAEHDIEMMSEEDIKAIGSFAGYTGPIGLDARIIVDKSITEINNLVVGANEEEYHYINANYGRDFEGEVVEDLLLVEEGDKVPGTDDEYKFARGIEVGNIFKLGTKYSKSLNATYLDENGKANYFYMGSYGVGVTRSVTAVIEQNHDDNGIIWPIAVAPYEAIVTILNIKDDKQVELGEKIYEELKSKGIEVLLDDRKERAGVKFKDRDLIGIPLRITCGKKSSDGLVEYSTRREMENSEISYEDAINNILEEVSNK</sequence>
<accession>A0ABS6FGB0</accession>
<evidence type="ECO:0000256" key="4">
    <source>
        <dbReference type="HAMAP-Rule" id="MF_01569"/>
    </source>
</evidence>
<keyword evidence="2 4" id="KW-0067">ATP-binding</keyword>
<keyword evidence="7" id="KW-1185">Reference proteome</keyword>
<dbReference type="InterPro" id="IPR004154">
    <property type="entry name" value="Anticodon-bd"/>
</dbReference>
<evidence type="ECO:0000256" key="1">
    <source>
        <dbReference type="ARBA" id="ARBA00022490"/>
    </source>
</evidence>
<dbReference type="InterPro" id="IPR023717">
    <property type="entry name" value="Pro-tRNA-Synthase_IIa_type1"/>
</dbReference>
<comment type="catalytic activity">
    <reaction evidence="4">
        <text>tRNA(Pro) + L-proline + ATP = L-prolyl-tRNA(Pro) + AMP + diphosphate</text>
        <dbReference type="Rhea" id="RHEA:14305"/>
        <dbReference type="Rhea" id="RHEA-COMP:9700"/>
        <dbReference type="Rhea" id="RHEA-COMP:9702"/>
        <dbReference type="ChEBI" id="CHEBI:30616"/>
        <dbReference type="ChEBI" id="CHEBI:33019"/>
        <dbReference type="ChEBI" id="CHEBI:60039"/>
        <dbReference type="ChEBI" id="CHEBI:78442"/>
        <dbReference type="ChEBI" id="CHEBI:78532"/>
        <dbReference type="ChEBI" id="CHEBI:456215"/>
        <dbReference type="EC" id="6.1.1.15"/>
    </reaction>
</comment>
<dbReference type="PANTHER" id="PTHR42753:SF2">
    <property type="entry name" value="PROLINE--TRNA LIGASE"/>
    <property type="match status" value="1"/>
</dbReference>
<keyword evidence="1 4" id="KW-0963">Cytoplasm</keyword>
<keyword evidence="3 4" id="KW-0648">Protein biosynthesis</keyword>
<comment type="function">
    <text evidence="4">Catalyzes the attachment of proline to tRNA(Pro) in a two-step reaction: proline is first activated by ATP to form Pro-AMP and then transferred to the acceptor end of tRNA(Pro). As ProRS can inadvertently accommodate and process non-cognate amino acids such as alanine and cysteine, to avoid such errors it has two additional distinct editing activities against alanine. One activity is designated as 'pretransfer' editing and involves the tRNA(Pro)-independent hydrolysis of activated Ala-AMP. The other activity is designated 'posttransfer' editing and involves deacylation of mischarged Ala-tRNA(Pro). The misacylated Cys-tRNA(Pro) is not edited by ProRS.</text>
</comment>
<dbReference type="CDD" id="cd00861">
    <property type="entry name" value="ProRS_anticodon_short"/>
    <property type="match status" value="1"/>
</dbReference>
<dbReference type="EC" id="6.1.1.15" evidence="4"/>
<organism evidence="6 7">
    <name type="scientific">Peptoniphilus ovalis</name>
    <dbReference type="NCBI Taxonomy" id="2841503"/>
    <lineage>
        <taxon>Bacteria</taxon>
        <taxon>Bacillati</taxon>
        <taxon>Bacillota</taxon>
        <taxon>Tissierellia</taxon>
        <taxon>Tissierellales</taxon>
        <taxon>Peptoniphilaceae</taxon>
        <taxon>Peptoniphilus</taxon>
    </lineage>
</organism>
<dbReference type="InterPro" id="IPR002314">
    <property type="entry name" value="aa-tRNA-synt_IIb"/>
</dbReference>
<dbReference type="InterPro" id="IPR033730">
    <property type="entry name" value="ProRS_core_prok"/>
</dbReference>
<dbReference type="InterPro" id="IPR004500">
    <property type="entry name" value="Pro-tRNA-synth_IIa_bac-type"/>
</dbReference>
<dbReference type="RefSeq" id="WP_216548361.1">
    <property type="nucleotide sequence ID" value="NZ_JAHLQO010000001.1"/>
</dbReference>